<evidence type="ECO:0000259" key="1">
    <source>
        <dbReference type="Pfam" id="PF13360"/>
    </source>
</evidence>
<feature type="domain" description="Pyrrolo-quinoline quinone repeat" evidence="1">
    <location>
        <begin position="642"/>
        <end position="737"/>
    </location>
</feature>
<dbReference type="Gene3D" id="2.130.10.10">
    <property type="entry name" value="YVTN repeat-like/Quinoprotein amine dehydrogenase"/>
    <property type="match status" value="3"/>
</dbReference>
<dbReference type="InterPro" id="IPR015943">
    <property type="entry name" value="WD40/YVTN_repeat-like_dom_sf"/>
</dbReference>
<accession>A0AAN4W2B9</accession>
<dbReference type="PANTHER" id="PTHR34512">
    <property type="entry name" value="CELL SURFACE PROTEIN"/>
    <property type="match status" value="1"/>
</dbReference>
<feature type="domain" description="Pyrrolo-quinoline quinone repeat" evidence="1">
    <location>
        <begin position="412"/>
        <end position="507"/>
    </location>
</feature>
<dbReference type="InterPro" id="IPR002372">
    <property type="entry name" value="PQQ_rpt_dom"/>
</dbReference>
<evidence type="ECO:0000313" key="2">
    <source>
        <dbReference type="EMBL" id="GJM64058.1"/>
    </source>
</evidence>
<dbReference type="RefSeq" id="WP_338239142.1">
    <property type="nucleotide sequence ID" value="NZ_BQKE01000004.1"/>
</dbReference>
<name>A0AAN4W2B9_9BACT</name>
<dbReference type="Pfam" id="PF13360">
    <property type="entry name" value="PQQ_2"/>
    <property type="match status" value="3"/>
</dbReference>
<feature type="domain" description="Pyrrolo-quinoline quinone repeat" evidence="1">
    <location>
        <begin position="809"/>
        <end position="896"/>
    </location>
</feature>
<dbReference type="Proteomes" id="UP001310022">
    <property type="component" value="Unassembled WGS sequence"/>
</dbReference>
<dbReference type="SUPFAM" id="SSF50998">
    <property type="entry name" value="Quinoprotein alcohol dehydrogenase-like"/>
    <property type="match status" value="2"/>
</dbReference>
<dbReference type="EMBL" id="BQKE01000004">
    <property type="protein sequence ID" value="GJM64058.1"/>
    <property type="molecule type" value="Genomic_DNA"/>
</dbReference>
<dbReference type="PROSITE" id="PS51257">
    <property type="entry name" value="PROKAR_LIPOPROTEIN"/>
    <property type="match status" value="1"/>
</dbReference>
<organism evidence="2 3">
    <name type="scientific">Persicobacter diffluens</name>
    <dbReference type="NCBI Taxonomy" id="981"/>
    <lineage>
        <taxon>Bacteria</taxon>
        <taxon>Pseudomonadati</taxon>
        <taxon>Bacteroidota</taxon>
        <taxon>Cytophagia</taxon>
        <taxon>Cytophagales</taxon>
        <taxon>Persicobacteraceae</taxon>
        <taxon>Persicobacter</taxon>
    </lineage>
</organism>
<dbReference type="PANTHER" id="PTHR34512:SF30">
    <property type="entry name" value="OUTER MEMBRANE PROTEIN ASSEMBLY FACTOR BAMB"/>
    <property type="match status" value="1"/>
</dbReference>
<gene>
    <name evidence="2" type="ORF">PEDI_46100</name>
</gene>
<comment type="caution">
    <text evidence="2">The sequence shown here is derived from an EMBL/GenBank/DDBJ whole genome shotgun (WGS) entry which is preliminary data.</text>
</comment>
<dbReference type="Gene3D" id="2.40.10.480">
    <property type="match status" value="2"/>
</dbReference>
<protein>
    <recommendedName>
        <fullName evidence="1">Pyrrolo-quinoline quinone repeat domain-containing protein</fullName>
    </recommendedName>
</protein>
<keyword evidence="3" id="KW-1185">Reference proteome</keyword>
<dbReference type="InterPro" id="IPR011047">
    <property type="entry name" value="Quinoprotein_ADH-like_sf"/>
</dbReference>
<dbReference type="SMART" id="SM00564">
    <property type="entry name" value="PQQ"/>
    <property type="match status" value="10"/>
</dbReference>
<sequence>MKPFLPLTFILSLLVSFSCTQPKEETFQAPKDFLPSGNAELDQLRLQFRSVPTDIFNYNERGVMMKLWATSLQQQGADLGNTYVVVDDSLRAVDNYNPVFTGGAEKVLSDYDKKRYAVTVQKGLGILDSIQNHLTEKDVSPTLVALVGANTSSTDQTPWPNYRANAQRTGFSGAPGPTQGVVDWKFPVGLPWESSALIDEDKVYLCSPGMRNMLFTLDLKTGKVIHETKQKANLRVDQLYGTPALNSTPVLVNGKILMRELGSRGKKGDAKDIVVIDQKSGKVIQEITVGHIDYRAGYAPFDANEKYVLFPYAQHDIEEKPPVAQAFNRIICKDYDGNTHWDFNIGTTFCNPHVDKKLVYVGTTSGTLYALNIEGNYVPASSKRIAWEFQANGAVNQEVSTDGVNLYFSDNAGWVYALNKYSGALLWKREIGTAEVDVHRYFSKIEFDEDQIYFGGADEYFYILNKKNGSILYSNKLSDWIRSKPVLVAEEVFVMTLDGHLFEMTKKGQILKKIKVGDHRFFADLSYANGVLVANDANFTAFAFNPQLEKLWQFDFLKSFYNKEKERIHTDELAAGAYYQSKPTADLGMVFVGTPSRFVYGIDALSGEAVWKTELSGAVSGAPVIDHGKIYIGQQGGSDEFYCLDAKSGKVLWKQNIGWVWGSVNVSDGKIYAPGIDGYVYCLDAENGNIVWRYRTDRSTCGEPLVMGDAVYFGGWDHYLYKFNKENGDLLWKFQLSGGSDSGAPIGENGKIFLPVGGASFRCLDATTKEVLWKPQLDGEIFNVTPAVHDGQVYISQLIGKGLGGVPVKNKIYALNKENGQKLWEFDGAGGLTGAVIGSNDRIYSGATANPYFYCLSKEGELLWKVRMENKVEESVPALYMNRAYVLSSGGFLYAIK</sequence>
<reference evidence="2 3" key="1">
    <citation type="submission" date="2021-12" db="EMBL/GenBank/DDBJ databases">
        <title>Genome sequencing of bacteria with rrn-lacking chromosome and rrn-plasmid.</title>
        <authorList>
            <person name="Anda M."/>
            <person name="Iwasaki W."/>
        </authorList>
    </citation>
    <scope>NUCLEOTIDE SEQUENCE [LARGE SCALE GENOMIC DNA]</scope>
    <source>
        <strain evidence="2 3">NBRC 15940</strain>
    </source>
</reference>
<proteinExistence type="predicted"/>
<dbReference type="AlphaFoldDB" id="A0AAN4W2B9"/>
<evidence type="ECO:0000313" key="3">
    <source>
        <dbReference type="Proteomes" id="UP001310022"/>
    </source>
</evidence>
<dbReference type="InterPro" id="IPR018391">
    <property type="entry name" value="PQQ_b-propeller_rpt"/>
</dbReference>